<proteinExistence type="predicted"/>
<name>A0A0D6N3L9_9PROT</name>
<organism evidence="3 5">
    <name type="scientific">Acetobacter cibinongensis</name>
    <dbReference type="NCBI Taxonomy" id="146475"/>
    <lineage>
        <taxon>Bacteria</taxon>
        <taxon>Pseudomonadati</taxon>
        <taxon>Pseudomonadota</taxon>
        <taxon>Alphaproteobacteria</taxon>
        <taxon>Acetobacterales</taxon>
        <taxon>Acetobacteraceae</taxon>
        <taxon>Acetobacter</taxon>
    </lineage>
</organism>
<comment type="caution">
    <text evidence="3">The sequence shown here is derived from an EMBL/GenBank/DDBJ whole genome shotgun (WGS) entry which is preliminary data.</text>
</comment>
<keyword evidence="6" id="KW-1185">Reference proteome</keyword>
<dbReference type="STRING" id="1231339.Abci_012_022"/>
<feature type="region of interest" description="Disordered" evidence="1">
    <location>
        <begin position="74"/>
        <end position="98"/>
    </location>
</feature>
<sequence>MSMTSSTRIMLATLALSCATALSAPAAHALTSKECHQNYTAARKAGTVTGQSYKEYKAASCDAAAATTDAATKAPAADTPATAPKAEKPTVATTPAATAPAAAPKSAAPAASTAGVVFPSAVADQYSKLSAGKARMKTCLDQYNANKEKGGNGSLKWIQKGGGYYSQCNTRLKGE</sequence>
<feature type="signal peptide" evidence="2">
    <location>
        <begin position="1"/>
        <end position="29"/>
    </location>
</feature>
<accession>A0A6N3STM9</accession>
<evidence type="ECO:0000256" key="1">
    <source>
        <dbReference type="SAM" id="MobiDB-lite"/>
    </source>
</evidence>
<dbReference type="Proteomes" id="UP000321891">
    <property type="component" value="Unassembled WGS sequence"/>
</dbReference>
<keyword evidence="2" id="KW-0732">Signal</keyword>
<gene>
    <name evidence="3" type="ORF">Abci_012_022</name>
    <name evidence="4" type="ORF">ACI01nite_24210</name>
</gene>
<reference evidence="3 5" key="1">
    <citation type="submission" date="2012-11" db="EMBL/GenBank/DDBJ databases">
        <title>Whole genome sequence of Acetobacter cibinongensis 4H-1.</title>
        <authorList>
            <person name="Azuma Y."/>
            <person name="Higashiura N."/>
            <person name="Hirakawa H."/>
            <person name="Matsushita K."/>
        </authorList>
    </citation>
    <scope>NUCLEOTIDE SEQUENCE [LARGE SCALE GENOMIC DNA]</scope>
    <source>
        <strain evidence="3 5">4H-1</strain>
    </source>
</reference>
<feature type="chain" id="PRO_5030005747" evidence="2">
    <location>
        <begin position="30"/>
        <end position="175"/>
    </location>
</feature>
<accession>A0A0D6N3L9</accession>
<reference evidence="4 6" key="2">
    <citation type="submission" date="2019-07" db="EMBL/GenBank/DDBJ databases">
        <title>Whole genome shotgun sequence of Acetobacter cibinongensis NBRC 16605.</title>
        <authorList>
            <person name="Hosoyama A."/>
            <person name="Uohara A."/>
            <person name="Ohji S."/>
            <person name="Ichikawa N."/>
        </authorList>
    </citation>
    <scope>NUCLEOTIDE SEQUENCE [LARGE SCALE GENOMIC DNA]</scope>
    <source>
        <strain evidence="4 6">NBRC 16605</strain>
    </source>
</reference>
<evidence type="ECO:0000313" key="5">
    <source>
        <dbReference type="Proteomes" id="UP000032671"/>
    </source>
</evidence>
<evidence type="ECO:0000256" key="2">
    <source>
        <dbReference type="SAM" id="SignalP"/>
    </source>
</evidence>
<evidence type="ECO:0000313" key="3">
    <source>
        <dbReference type="EMBL" id="GAN60549.1"/>
    </source>
</evidence>
<dbReference type="EMBL" id="BJVU01000014">
    <property type="protein sequence ID" value="GEL59819.1"/>
    <property type="molecule type" value="Genomic_DNA"/>
</dbReference>
<evidence type="ECO:0000313" key="4">
    <source>
        <dbReference type="EMBL" id="GEL59819.1"/>
    </source>
</evidence>
<dbReference type="Proteomes" id="UP000032671">
    <property type="component" value="Unassembled WGS sequence"/>
</dbReference>
<protein>
    <submittedName>
        <fullName evidence="3">Uncharacterized protein</fullName>
    </submittedName>
</protein>
<dbReference type="AlphaFoldDB" id="A0A0D6N3L9"/>
<dbReference type="EMBL" id="BAMV01000012">
    <property type="protein sequence ID" value="GAN60549.1"/>
    <property type="molecule type" value="Genomic_DNA"/>
</dbReference>
<evidence type="ECO:0000313" key="6">
    <source>
        <dbReference type="Proteomes" id="UP000321891"/>
    </source>
</evidence>